<dbReference type="Proteomes" id="UP000318349">
    <property type="component" value="Unassembled WGS sequence"/>
</dbReference>
<dbReference type="EMBL" id="VMNI01000017">
    <property type="protein sequence ID" value="TVO73628.1"/>
    <property type="molecule type" value="Genomic_DNA"/>
</dbReference>
<dbReference type="PANTHER" id="PTHR37953">
    <property type="entry name" value="UPF0127 PROTEIN MJ1496"/>
    <property type="match status" value="1"/>
</dbReference>
<evidence type="ECO:0000313" key="1">
    <source>
        <dbReference type="EMBL" id="TVO73628.1"/>
    </source>
</evidence>
<dbReference type="AlphaFoldDB" id="A0A557RDA0"/>
<dbReference type="InterPro" id="IPR038695">
    <property type="entry name" value="Saro_0823-like_sf"/>
</dbReference>
<sequence>MGVTLACGWCSARFRGASPSAGCPSTTLCETPFSGVARVRGWLLIGLSSVVSLAVQAAEPFGRVDLSIGLYRIDAEVAETPGRRAQGLMGRERLLSHEGMVFVFPELRAHCMWMRNTPLPLSVAFIDDSGRIINIAQMQPHSEDNHCAAQPARYALEMNQGWFAEKRVAPGAKLVGLERLPAPR</sequence>
<dbReference type="InterPro" id="IPR003795">
    <property type="entry name" value="DUF192"/>
</dbReference>
<reference evidence="1 2" key="1">
    <citation type="submission" date="2019-07" db="EMBL/GenBank/DDBJ databases">
        <title>The pathways for chlorine oxyanion respiration interact through the shared metabolite chlorate.</title>
        <authorList>
            <person name="Barnum T.P."/>
            <person name="Cheng Y."/>
            <person name="Hill K.A."/>
            <person name="Lucas L.N."/>
            <person name="Carlson H.K."/>
            <person name="Coates J.D."/>
        </authorList>
    </citation>
    <scope>NUCLEOTIDE SEQUENCE [LARGE SCALE GENOMIC DNA]</scope>
    <source>
        <strain evidence="1 2">SFB-1</strain>
    </source>
</reference>
<protein>
    <submittedName>
        <fullName evidence="1">DUF192 domain-containing protein</fullName>
    </submittedName>
</protein>
<dbReference type="Gene3D" id="2.60.120.1140">
    <property type="entry name" value="Protein of unknown function DUF192"/>
    <property type="match status" value="1"/>
</dbReference>
<gene>
    <name evidence="1" type="ORF">FHP89_16485</name>
</gene>
<organism evidence="1 2">
    <name type="scientific">Denitromonas halophila</name>
    <dbReference type="NCBI Taxonomy" id="1629404"/>
    <lineage>
        <taxon>Bacteria</taxon>
        <taxon>Pseudomonadati</taxon>
        <taxon>Pseudomonadota</taxon>
        <taxon>Betaproteobacteria</taxon>
        <taxon>Rhodocyclales</taxon>
        <taxon>Zoogloeaceae</taxon>
        <taxon>Denitromonas</taxon>
    </lineage>
</organism>
<evidence type="ECO:0000313" key="2">
    <source>
        <dbReference type="Proteomes" id="UP000318349"/>
    </source>
</evidence>
<comment type="caution">
    <text evidence="1">The sequence shown here is derived from an EMBL/GenBank/DDBJ whole genome shotgun (WGS) entry which is preliminary data.</text>
</comment>
<dbReference type="Pfam" id="PF02643">
    <property type="entry name" value="DUF192"/>
    <property type="match status" value="1"/>
</dbReference>
<accession>A0A557RDA0</accession>
<dbReference type="PANTHER" id="PTHR37953:SF1">
    <property type="entry name" value="UPF0127 PROTEIN MJ1496"/>
    <property type="match status" value="1"/>
</dbReference>
<proteinExistence type="predicted"/>
<name>A0A557RDA0_9RHOO</name>